<proteinExistence type="predicted"/>
<dbReference type="InterPro" id="IPR014743">
    <property type="entry name" value="Cl-channel_core"/>
</dbReference>
<evidence type="ECO:0000259" key="7">
    <source>
        <dbReference type="PROSITE" id="PS50137"/>
    </source>
</evidence>
<dbReference type="InterPro" id="IPR050368">
    <property type="entry name" value="ClC-type_chloride_channel"/>
</dbReference>
<dbReference type="Gene3D" id="1.10.3080.10">
    <property type="entry name" value="Clc chloride channel"/>
    <property type="match status" value="1"/>
</dbReference>
<evidence type="ECO:0000256" key="6">
    <source>
        <dbReference type="PROSITE-ProRule" id="PRU00266"/>
    </source>
</evidence>
<dbReference type="GO" id="GO:0009507">
    <property type="term" value="C:chloroplast"/>
    <property type="evidence" value="ECO:0007669"/>
    <property type="project" value="TreeGrafter"/>
</dbReference>
<dbReference type="CDD" id="cd00400">
    <property type="entry name" value="Voltage_gated_ClC"/>
    <property type="match status" value="1"/>
</dbReference>
<sequence length="455" mass="49459">MFKLVVIADGATYMEMSIVGRSQLFMNSYAKALEIASDHHHHEDYGASGDALGDSAPPEWALLLIGCFLGLATGLCVAAFNRGVHIIHEWVWAGTPFGGAAWLRLQRLADTGHQILLIPVTGGVIVGMMQGLVEILEQIKQSTSSQTQGSDLLSAVFPTIKAIQAVVTLGTGCSLGPEGPSVDIGKSCGNGCSLMMENNKEQRIALVAEDSGIINTFISKTKAVKHVLHIVLIGLEQTVINKKETHAVVAGKMEFSDLESRLKELQTENTDFEEKKRVVIGSSMWTIEEVTENVKEVFGSSLILGRITCSVRSSLVKEFALAVLDEKDNAIYSGAVKAPKVLADIVESVAAAIYSVQHLWQVFQGILEPTITYENLRNQPQPVTTLYEICQKEGKQVDFKCCRKGAKNISNVFVGGKFIASSHLQQKETANLSAAKEALEKLEQAAIYHELAQKY</sequence>
<dbReference type="AlphaFoldDB" id="A0A7N0U1Y8"/>
<keyword evidence="5" id="KW-0472">Membrane</keyword>
<dbReference type="PROSITE" id="PS50137">
    <property type="entry name" value="DS_RBD"/>
    <property type="match status" value="1"/>
</dbReference>
<evidence type="ECO:0000313" key="8">
    <source>
        <dbReference type="EnsemblPlants" id="Kaladp0049s0008.1.v1.1.CDS.1"/>
    </source>
</evidence>
<dbReference type="Gene3D" id="3.30.160.20">
    <property type="match status" value="1"/>
</dbReference>
<comment type="subcellular location">
    <subcellularLocation>
        <location evidence="1">Membrane</location>
        <topology evidence="1">Multi-pass membrane protein</topology>
    </subcellularLocation>
</comment>
<dbReference type="Pfam" id="PF00035">
    <property type="entry name" value="dsrm"/>
    <property type="match status" value="1"/>
</dbReference>
<dbReference type="GO" id="GO:0016020">
    <property type="term" value="C:membrane"/>
    <property type="evidence" value="ECO:0007669"/>
    <property type="project" value="UniProtKB-SubCell"/>
</dbReference>
<evidence type="ECO:0000256" key="2">
    <source>
        <dbReference type="ARBA" id="ARBA00022692"/>
    </source>
</evidence>
<evidence type="ECO:0000256" key="4">
    <source>
        <dbReference type="ARBA" id="ARBA00022989"/>
    </source>
</evidence>
<dbReference type="PANTHER" id="PTHR43427:SF3">
    <property type="entry name" value="CHLORIDE CHANNEL PROTEIN CLC-F"/>
    <property type="match status" value="1"/>
</dbReference>
<dbReference type="SMART" id="SM00358">
    <property type="entry name" value="DSRM"/>
    <property type="match status" value="1"/>
</dbReference>
<dbReference type="GO" id="GO:0006396">
    <property type="term" value="P:RNA processing"/>
    <property type="evidence" value="ECO:0007669"/>
    <property type="project" value="InterPro"/>
</dbReference>
<dbReference type="GO" id="GO:0015108">
    <property type="term" value="F:chloride transmembrane transporter activity"/>
    <property type="evidence" value="ECO:0007669"/>
    <property type="project" value="InterPro"/>
</dbReference>
<dbReference type="GO" id="GO:0003723">
    <property type="term" value="F:RNA binding"/>
    <property type="evidence" value="ECO:0007669"/>
    <property type="project" value="UniProtKB-UniRule"/>
</dbReference>
<dbReference type="PANTHER" id="PTHR43427">
    <property type="entry name" value="CHLORIDE CHANNEL PROTEIN CLC-E"/>
    <property type="match status" value="1"/>
</dbReference>
<organism evidence="8 9">
    <name type="scientific">Kalanchoe fedtschenkoi</name>
    <name type="common">Lavender scallops</name>
    <name type="synonym">South American air plant</name>
    <dbReference type="NCBI Taxonomy" id="63787"/>
    <lineage>
        <taxon>Eukaryota</taxon>
        <taxon>Viridiplantae</taxon>
        <taxon>Streptophyta</taxon>
        <taxon>Embryophyta</taxon>
        <taxon>Tracheophyta</taxon>
        <taxon>Spermatophyta</taxon>
        <taxon>Magnoliopsida</taxon>
        <taxon>eudicotyledons</taxon>
        <taxon>Gunneridae</taxon>
        <taxon>Pentapetalae</taxon>
        <taxon>Saxifragales</taxon>
        <taxon>Crassulaceae</taxon>
        <taxon>Kalanchoe</taxon>
    </lineage>
</organism>
<dbReference type="GO" id="GO:0004525">
    <property type="term" value="F:ribonuclease III activity"/>
    <property type="evidence" value="ECO:0007669"/>
    <property type="project" value="InterPro"/>
</dbReference>
<evidence type="ECO:0000313" key="9">
    <source>
        <dbReference type="Proteomes" id="UP000594263"/>
    </source>
</evidence>
<keyword evidence="9" id="KW-1185">Reference proteome</keyword>
<accession>A0A7N0U1Y8</accession>
<dbReference type="Gene3D" id="1.10.1520.10">
    <property type="entry name" value="Ribonuclease III domain"/>
    <property type="match status" value="1"/>
</dbReference>
<reference evidence="8" key="1">
    <citation type="submission" date="2021-01" db="UniProtKB">
        <authorList>
            <consortium name="EnsemblPlants"/>
        </authorList>
    </citation>
    <scope>IDENTIFICATION</scope>
</reference>
<dbReference type="EnsemblPlants" id="Kaladp0049s0008.1.v1.1">
    <property type="protein sequence ID" value="Kaladp0049s0008.1.v1.1.CDS.1"/>
    <property type="gene ID" value="Kaladp0049s0008.v1.1"/>
</dbReference>
<dbReference type="InterPro" id="IPR001807">
    <property type="entry name" value="ClC"/>
</dbReference>
<keyword evidence="4" id="KW-1133">Transmembrane helix</keyword>
<dbReference type="Proteomes" id="UP000594263">
    <property type="component" value="Unplaced"/>
</dbReference>
<evidence type="ECO:0000256" key="1">
    <source>
        <dbReference type="ARBA" id="ARBA00004141"/>
    </source>
</evidence>
<dbReference type="InterPro" id="IPR036389">
    <property type="entry name" value="RNase_III_sf"/>
</dbReference>
<dbReference type="InterPro" id="IPR014720">
    <property type="entry name" value="dsRBD_dom"/>
</dbReference>
<dbReference type="GO" id="GO:0005794">
    <property type="term" value="C:Golgi apparatus"/>
    <property type="evidence" value="ECO:0007669"/>
    <property type="project" value="TreeGrafter"/>
</dbReference>
<evidence type="ECO:0000256" key="3">
    <source>
        <dbReference type="ARBA" id="ARBA00022884"/>
    </source>
</evidence>
<dbReference type="SUPFAM" id="SSF81340">
    <property type="entry name" value="Clc chloride channel"/>
    <property type="match status" value="1"/>
</dbReference>
<dbReference type="SUPFAM" id="SSF54768">
    <property type="entry name" value="dsRNA-binding domain-like"/>
    <property type="match status" value="1"/>
</dbReference>
<name>A0A7N0U1Y8_KALFE</name>
<evidence type="ECO:0000256" key="5">
    <source>
        <dbReference type="ARBA" id="ARBA00023136"/>
    </source>
</evidence>
<dbReference type="Pfam" id="PF00654">
    <property type="entry name" value="Voltage_CLC"/>
    <property type="match status" value="1"/>
</dbReference>
<keyword evidence="2" id="KW-0812">Transmembrane</keyword>
<keyword evidence="3 6" id="KW-0694">RNA-binding</keyword>
<feature type="domain" description="DRBM" evidence="7">
    <location>
        <begin position="381"/>
        <end position="444"/>
    </location>
</feature>
<dbReference type="Gramene" id="Kaladp0049s0008.1.v1.1">
    <property type="protein sequence ID" value="Kaladp0049s0008.1.v1.1.CDS.1"/>
    <property type="gene ID" value="Kaladp0049s0008.v1.1"/>
</dbReference>
<protein>
    <recommendedName>
        <fullName evidence="7">DRBM domain-containing protein</fullName>
    </recommendedName>
</protein>